<dbReference type="Pfam" id="PF04681">
    <property type="entry name" value="Bys1"/>
    <property type="match status" value="1"/>
</dbReference>
<reference evidence="2 3" key="1">
    <citation type="journal article" date="2014" name="PLoS ONE">
        <title>De novo Genome Assembly of the Fungal Plant Pathogen Pyrenophora semeniperda.</title>
        <authorList>
            <person name="Soliai M.M."/>
            <person name="Meyer S.E."/>
            <person name="Udall J.A."/>
            <person name="Elzinga D.E."/>
            <person name="Hermansen R.A."/>
            <person name="Bodily P.M."/>
            <person name="Hart A.A."/>
            <person name="Coleman C.E."/>
        </authorList>
    </citation>
    <scope>NUCLEOTIDE SEQUENCE [LARGE SCALE GENOMIC DNA]</scope>
    <source>
        <strain evidence="2 3">CCB06</strain>
        <tissue evidence="2">Mycelium</tissue>
    </source>
</reference>
<evidence type="ECO:0000256" key="1">
    <source>
        <dbReference type="SAM" id="SignalP"/>
    </source>
</evidence>
<organism evidence="2 3">
    <name type="scientific">Pyrenophora seminiperda CCB06</name>
    <dbReference type="NCBI Taxonomy" id="1302712"/>
    <lineage>
        <taxon>Eukaryota</taxon>
        <taxon>Fungi</taxon>
        <taxon>Dikarya</taxon>
        <taxon>Ascomycota</taxon>
        <taxon>Pezizomycotina</taxon>
        <taxon>Dothideomycetes</taxon>
        <taxon>Pleosporomycetidae</taxon>
        <taxon>Pleosporales</taxon>
        <taxon>Pleosporineae</taxon>
        <taxon>Pleosporaceae</taxon>
        <taxon>Pyrenophora</taxon>
    </lineage>
</organism>
<proteinExistence type="predicted"/>
<gene>
    <name evidence="2" type="ORF">GMOD_00005639</name>
</gene>
<feature type="chain" id="PRO_5018338055" evidence="1">
    <location>
        <begin position="18"/>
        <end position="180"/>
    </location>
</feature>
<keyword evidence="3" id="KW-1185">Reference proteome</keyword>
<dbReference type="EMBL" id="KE747826">
    <property type="protein sequence ID" value="RMZ71129.1"/>
    <property type="molecule type" value="Genomic_DNA"/>
</dbReference>
<dbReference type="InterPro" id="IPR006771">
    <property type="entry name" value="CetA-like"/>
</dbReference>
<accession>A0A3M7M9S1</accession>
<sequence length="180" mass="19605">MYFIVAIIMALRLLVLGAPIGHGHRDGHASTELHRRVIDIVEATKTVFTTVTVTVAPSMTPMHPQEGTSTTLPTLASSTTVATQKPTDTNPAPFRTLVPEAYSAIILNSCATDVYVSSVGDASCGPGTNLQLMRPYTTYREEIRVCDKGGIALKVSKKKDMSRPMQFEYAVWGEQENSFL</sequence>
<dbReference type="AlphaFoldDB" id="A0A3M7M9S1"/>
<dbReference type="OrthoDB" id="5144514at2759"/>
<name>A0A3M7M9S1_9PLEO</name>
<keyword evidence="1" id="KW-0732">Signal</keyword>
<protein>
    <submittedName>
        <fullName evidence="2">BYS1 domain-containing</fullName>
    </submittedName>
</protein>
<feature type="signal peptide" evidence="1">
    <location>
        <begin position="1"/>
        <end position="17"/>
    </location>
</feature>
<dbReference type="Proteomes" id="UP000265663">
    <property type="component" value="Unassembled WGS sequence"/>
</dbReference>
<evidence type="ECO:0000313" key="2">
    <source>
        <dbReference type="EMBL" id="RMZ71129.1"/>
    </source>
</evidence>
<evidence type="ECO:0000313" key="3">
    <source>
        <dbReference type="Proteomes" id="UP000265663"/>
    </source>
</evidence>